<protein>
    <submittedName>
        <fullName evidence="1">Four helix bundle protein</fullName>
    </submittedName>
</protein>
<gene>
    <name evidence="1" type="ORF">E6C48_04730</name>
</gene>
<dbReference type="SUPFAM" id="SSF158446">
    <property type="entry name" value="IVS-encoded protein-like"/>
    <property type="match status" value="1"/>
</dbReference>
<keyword evidence="2" id="KW-1185">Reference proteome</keyword>
<sequence>MPARIESYRDMVVWQQAVDLAVAVYTVTKAWPREELYGLTSQARRAATSVPANIAEGFARENRGSYMQFLKIAQGSLKELETHLIIAQRIGLVTKQSTADLLARSESVGKLLRLLIRKLSGDLS</sequence>
<dbReference type="NCBIfam" id="NF008911">
    <property type="entry name" value="PRK12275.1-2"/>
    <property type="match status" value="1"/>
</dbReference>
<accession>A0ABY2QAV7</accession>
<dbReference type="CDD" id="cd16377">
    <property type="entry name" value="23S_rRNA_IVP_like"/>
    <property type="match status" value="1"/>
</dbReference>
<comment type="caution">
    <text evidence="1">The sequence shown here is derived from an EMBL/GenBank/DDBJ whole genome shotgun (WGS) entry which is preliminary data.</text>
</comment>
<dbReference type="Proteomes" id="UP000306441">
    <property type="component" value="Unassembled WGS sequence"/>
</dbReference>
<dbReference type="PANTHER" id="PTHR38471:SF2">
    <property type="entry name" value="FOUR HELIX BUNDLE PROTEIN"/>
    <property type="match status" value="1"/>
</dbReference>
<dbReference type="InterPro" id="IPR012657">
    <property type="entry name" value="23S_rRNA-intervening_sequence"/>
</dbReference>
<dbReference type="Gene3D" id="1.20.1440.60">
    <property type="entry name" value="23S rRNA-intervening sequence"/>
    <property type="match status" value="1"/>
</dbReference>
<evidence type="ECO:0000313" key="1">
    <source>
        <dbReference type="EMBL" id="THF58957.1"/>
    </source>
</evidence>
<dbReference type="RefSeq" id="WP_136354549.1">
    <property type="nucleotide sequence ID" value="NZ_SSNY01000002.1"/>
</dbReference>
<organism evidence="1 2">
    <name type="scientific">Ollibium composti</name>
    <dbReference type="NCBI Taxonomy" id="2675109"/>
    <lineage>
        <taxon>Bacteria</taxon>
        <taxon>Pseudomonadati</taxon>
        <taxon>Pseudomonadota</taxon>
        <taxon>Alphaproteobacteria</taxon>
        <taxon>Hyphomicrobiales</taxon>
        <taxon>Phyllobacteriaceae</taxon>
        <taxon>Ollibium</taxon>
    </lineage>
</organism>
<dbReference type="NCBIfam" id="TIGR02436">
    <property type="entry name" value="four helix bundle protein"/>
    <property type="match status" value="1"/>
</dbReference>
<dbReference type="Pfam" id="PF05635">
    <property type="entry name" value="23S_rRNA_IVP"/>
    <property type="match status" value="1"/>
</dbReference>
<dbReference type="PANTHER" id="PTHR38471">
    <property type="entry name" value="FOUR HELIX BUNDLE PROTEIN"/>
    <property type="match status" value="1"/>
</dbReference>
<dbReference type="EMBL" id="SSNY01000002">
    <property type="protein sequence ID" value="THF58957.1"/>
    <property type="molecule type" value="Genomic_DNA"/>
</dbReference>
<name>A0ABY2QAV7_9HYPH</name>
<dbReference type="InterPro" id="IPR036583">
    <property type="entry name" value="23S_rRNA_IVS_sf"/>
</dbReference>
<reference evidence="1 2" key="1">
    <citation type="submission" date="2019-04" db="EMBL/GenBank/DDBJ databases">
        <title>Mesorhizobium composti sp. nov., isolated from compost.</title>
        <authorList>
            <person name="Lin S.-Y."/>
            <person name="Hameed A."/>
            <person name="Hsieh Y.-T."/>
            <person name="Young C.-C."/>
        </authorList>
    </citation>
    <scope>NUCLEOTIDE SEQUENCE [LARGE SCALE GENOMIC DNA]</scope>
    <source>
        <strain evidence="1 2">CC-YTH430</strain>
    </source>
</reference>
<evidence type="ECO:0000313" key="2">
    <source>
        <dbReference type="Proteomes" id="UP000306441"/>
    </source>
</evidence>
<proteinExistence type="predicted"/>